<feature type="compositionally biased region" description="Polar residues" evidence="1">
    <location>
        <begin position="89"/>
        <end position="117"/>
    </location>
</feature>
<reference evidence="2" key="1">
    <citation type="submission" date="2020-11" db="EMBL/GenBank/DDBJ databases">
        <authorList>
            <person name="Tran Van P."/>
        </authorList>
    </citation>
    <scope>NUCLEOTIDE SEQUENCE</scope>
</reference>
<organism evidence="2">
    <name type="scientific">Timema bartmani</name>
    <dbReference type="NCBI Taxonomy" id="61472"/>
    <lineage>
        <taxon>Eukaryota</taxon>
        <taxon>Metazoa</taxon>
        <taxon>Ecdysozoa</taxon>
        <taxon>Arthropoda</taxon>
        <taxon>Hexapoda</taxon>
        <taxon>Insecta</taxon>
        <taxon>Pterygota</taxon>
        <taxon>Neoptera</taxon>
        <taxon>Polyneoptera</taxon>
        <taxon>Phasmatodea</taxon>
        <taxon>Timematodea</taxon>
        <taxon>Timematoidea</taxon>
        <taxon>Timematidae</taxon>
        <taxon>Timema</taxon>
    </lineage>
</organism>
<feature type="region of interest" description="Disordered" evidence="1">
    <location>
        <begin position="89"/>
        <end position="128"/>
    </location>
</feature>
<gene>
    <name evidence="2" type="ORF">TBIB3V08_LOCUS12412</name>
</gene>
<protein>
    <submittedName>
        <fullName evidence="2">Uncharacterized protein</fullName>
    </submittedName>
</protein>
<dbReference type="AlphaFoldDB" id="A0A7R9I765"/>
<dbReference type="EMBL" id="OD573740">
    <property type="protein sequence ID" value="CAD7450141.1"/>
    <property type="molecule type" value="Genomic_DNA"/>
</dbReference>
<feature type="compositionally biased region" description="Basic and acidic residues" evidence="1">
    <location>
        <begin position="1"/>
        <end position="11"/>
    </location>
</feature>
<evidence type="ECO:0000313" key="2">
    <source>
        <dbReference type="EMBL" id="CAD7450141.1"/>
    </source>
</evidence>
<sequence length="452" mass="49799">MTVKKSDQKFNDEEEQKTDTESNTDSFLHQITLQEQIDQVLQMKPTSPALLRPRRIGQIPVHRIDQDAREVTPAELARFQHLLPQGLSSTTQHVDTPLSSTMQDTNSNIRPPSLTQHVSRDAPTTLPPRHVPALLRPCVLQQGGNTPQPVALMARNILGPSSSLQQQNNTSCGQIQHCNTVNEDSPRCHRTTEPKIFLPRKVQMVAQLPSISTLNLRKHLISHLQLMRPSCTNQQVAICSNMNDRTVDSRHKHTTHLRNAHTVTDTNIIYGGLLPLKHIAFAAPTLTPTSVDLSTSVVQPSQKGGDIQHERNSSQDDKIAKTQDVSISGKFNEDAATNPGTQSSIGESGHQRTHQLKSLLSLCEDTPSTPQGQVARLTYAGKRSPAVPSWLNQVPPNLRGRIYRLKGTLSFANKYLFCSSSFATNLILASGSLFATDLISASGSSFVTDLWL</sequence>
<accession>A0A7R9I765</accession>
<feature type="compositionally biased region" description="Basic and acidic residues" evidence="1">
    <location>
        <begin position="306"/>
        <end position="321"/>
    </location>
</feature>
<name>A0A7R9I765_9NEOP</name>
<feature type="region of interest" description="Disordered" evidence="1">
    <location>
        <begin position="294"/>
        <end position="350"/>
    </location>
</feature>
<evidence type="ECO:0000256" key="1">
    <source>
        <dbReference type="SAM" id="MobiDB-lite"/>
    </source>
</evidence>
<feature type="region of interest" description="Disordered" evidence="1">
    <location>
        <begin position="1"/>
        <end position="26"/>
    </location>
</feature>
<proteinExistence type="predicted"/>